<protein>
    <submittedName>
        <fullName evidence="2">Uncharacterized protein</fullName>
    </submittedName>
</protein>
<gene>
    <name evidence="2" type="ORF">EXIGLDRAFT_836574</name>
</gene>
<dbReference type="InParanoid" id="A0A165HPV2"/>
<evidence type="ECO:0000313" key="2">
    <source>
        <dbReference type="EMBL" id="KZV92287.1"/>
    </source>
</evidence>
<keyword evidence="3" id="KW-1185">Reference proteome</keyword>
<accession>A0A165HPV2</accession>
<dbReference type="EMBL" id="KV426011">
    <property type="protein sequence ID" value="KZV92287.1"/>
    <property type="molecule type" value="Genomic_DNA"/>
</dbReference>
<proteinExistence type="predicted"/>
<dbReference type="OrthoDB" id="2836053at2759"/>
<feature type="region of interest" description="Disordered" evidence="1">
    <location>
        <begin position="1"/>
        <end position="29"/>
    </location>
</feature>
<organism evidence="2 3">
    <name type="scientific">Exidia glandulosa HHB12029</name>
    <dbReference type="NCBI Taxonomy" id="1314781"/>
    <lineage>
        <taxon>Eukaryota</taxon>
        <taxon>Fungi</taxon>
        <taxon>Dikarya</taxon>
        <taxon>Basidiomycota</taxon>
        <taxon>Agaricomycotina</taxon>
        <taxon>Agaricomycetes</taxon>
        <taxon>Auriculariales</taxon>
        <taxon>Exidiaceae</taxon>
        <taxon>Exidia</taxon>
    </lineage>
</organism>
<sequence length="421" mass="46701">MGNTVSRKGSAVSPPRRRASAADSSSSPALPTPPVTFFLNITPDPALPVELIEHVVTAAWTLPMPWSERVELRTRLHLVNRTWHSVTSRVVLAHLFVVATERAVRRIDAQLSQRPRALLRSLVTYRDFCTSLTLRLPRGRELVRFLRDDAQPFMTSLTHLTHLGLDFTSTPPSPIHNTVEQQAGYTTLSIIFQLMEYAGPISSIVLKLGCPTHPHPEFTFGDLRQQQFPSITRAWLDTDNGPLAVHFLQQCYNVRELRLTCAFYGVVTELSHLLTWLTRLTLVVACHPRVRPPCAHADADSHPLKSWTIPLALKRGLLQPELGGPHGTLILEGADAIALGCEDETSFRRVMQAAAQARVNIEFRPLQEARCCYPSYRADAQPEVSGTLFPAPLPSASIVPSPQSVLTVSRPVVSPSRQLTI</sequence>
<evidence type="ECO:0000256" key="1">
    <source>
        <dbReference type="SAM" id="MobiDB-lite"/>
    </source>
</evidence>
<dbReference type="AlphaFoldDB" id="A0A165HPV2"/>
<dbReference type="Proteomes" id="UP000077266">
    <property type="component" value="Unassembled WGS sequence"/>
</dbReference>
<reference evidence="2 3" key="1">
    <citation type="journal article" date="2016" name="Mol. Biol. Evol.">
        <title>Comparative Genomics of Early-Diverging Mushroom-Forming Fungi Provides Insights into the Origins of Lignocellulose Decay Capabilities.</title>
        <authorList>
            <person name="Nagy L.G."/>
            <person name="Riley R."/>
            <person name="Tritt A."/>
            <person name="Adam C."/>
            <person name="Daum C."/>
            <person name="Floudas D."/>
            <person name="Sun H."/>
            <person name="Yadav J.S."/>
            <person name="Pangilinan J."/>
            <person name="Larsson K.H."/>
            <person name="Matsuura K."/>
            <person name="Barry K."/>
            <person name="Labutti K."/>
            <person name="Kuo R."/>
            <person name="Ohm R.A."/>
            <person name="Bhattacharya S.S."/>
            <person name="Shirouzu T."/>
            <person name="Yoshinaga Y."/>
            <person name="Martin F.M."/>
            <person name="Grigoriev I.V."/>
            <person name="Hibbett D.S."/>
        </authorList>
    </citation>
    <scope>NUCLEOTIDE SEQUENCE [LARGE SCALE GENOMIC DNA]</scope>
    <source>
        <strain evidence="2 3">HHB12029</strain>
    </source>
</reference>
<name>A0A165HPV2_EXIGL</name>
<evidence type="ECO:0000313" key="3">
    <source>
        <dbReference type="Proteomes" id="UP000077266"/>
    </source>
</evidence>